<evidence type="ECO:0000256" key="4">
    <source>
        <dbReference type="PROSITE-ProRule" id="PRU00354"/>
    </source>
</evidence>
<feature type="region of interest" description="Disordered" evidence="5">
    <location>
        <begin position="134"/>
        <end position="158"/>
    </location>
</feature>
<feature type="domain" description="PABS" evidence="7">
    <location>
        <begin position="179"/>
        <end position="353"/>
    </location>
</feature>
<comment type="similarity">
    <text evidence="1">Belongs to the spermidine/spermine synthase family.</text>
</comment>
<protein>
    <submittedName>
        <fullName evidence="8">Spermidine/spermine synthase family protein</fullName>
        <ecNumber evidence="8">2.5.1.-</ecNumber>
    </submittedName>
</protein>
<reference evidence="8" key="1">
    <citation type="submission" date="2023-06" db="EMBL/GenBank/DDBJ databases">
        <title>Survivors Of The Sea: Transcriptome response of Skeletonema marinoi to long-term dormancy.</title>
        <authorList>
            <person name="Pinder M.I.M."/>
            <person name="Kourtchenko O."/>
            <person name="Robertson E.K."/>
            <person name="Larsson T."/>
            <person name="Maumus F."/>
            <person name="Osuna-Cruz C.M."/>
            <person name="Vancaester E."/>
            <person name="Stenow R."/>
            <person name="Vandepoele K."/>
            <person name="Ploug H."/>
            <person name="Bruchert V."/>
            <person name="Godhe A."/>
            <person name="Topel M."/>
        </authorList>
    </citation>
    <scope>NUCLEOTIDE SEQUENCE</scope>
    <source>
        <strain evidence="8">R05AC</strain>
    </source>
</reference>
<feature type="region of interest" description="Disordered" evidence="5">
    <location>
        <begin position="1360"/>
        <end position="1379"/>
    </location>
</feature>
<feature type="region of interest" description="Disordered" evidence="5">
    <location>
        <begin position="1"/>
        <end position="58"/>
    </location>
</feature>
<evidence type="ECO:0000256" key="6">
    <source>
        <dbReference type="SAM" id="Phobius"/>
    </source>
</evidence>
<evidence type="ECO:0000259" key="7">
    <source>
        <dbReference type="PROSITE" id="PS51006"/>
    </source>
</evidence>
<dbReference type="PANTHER" id="PTHR43317">
    <property type="entry name" value="THERMOSPERMINE SYNTHASE ACAULIS5"/>
    <property type="match status" value="1"/>
</dbReference>
<dbReference type="EMBL" id="JATAAI010000068">
    <property type="protein sequence ID" value="KAK1732388.1"/>
    <property type="molecule type" value="Genomic_DNA"/>
</dbReference>
<feature type="region of interest" description="Disordered" evidence="5">
    <location>
        <begin position="1100"/>
        <end position="1127"/>
    </location>
</feature>
<feature type="compositionally biased region" description="Acidic residues" evidence="5">
    <location>
        <begin position="139"/>
        <end position="148"/>
    </location>
</feature>
<accession>A0AAD9D446</accession>
<evidence type="ECO:0000256" key="2">
    <source>
        <dbReference type="ARBA" id="ARBA00022679"/>
    </source>
</evidence>
<gene>
    <name evidence="8" type="ORF">QTG54_016923</name>
</gene>
<evidence type="ECO:0000256" key="5">
    <source>
        <dbReference type="SAM" id="MobiDB-lite"/>
    </source>
</evidence>
<comment type="caution">
    <text evidence="8">The sequence shown here is derived from an EMBL/GenBank/DDBJ whole genome shotgun (WGS) entry which is preliminary data.</text>
</comment>
<organism evidence="8 9">
    <name type="scientific">Skeletonema marinoi</name>
    <dbReference type="NCBI Taxonomy" id="267567"/>
    <lineage>
        <taxon>Eukaryota</taxon>
        <taxon>Sar</taxon>
        <taxon>Stramenopiles</taxon>
        <taxon>Ochrophyta</taxon>
        <taxon>Bacillariophyta</taxon>
        <taxon>Coscinodiscophyceae</taxon>
        <taxon>Thalassiosirophycidae</taxon>
        <taxon>Thalassiosirales</taxon>
        <taxon>Skeletonemataceae</taxon>
        <taxon>Skeletonema</taxon>
        <taxon>Skeletonema marinoi-dohrnii complex</taxon>
    </lineage>
</organism>
<evidence type="ECO:0000313" key="9">
    <source>
        <dbReference type="Proteomes" id="UP001224775"/>
    </source>
</evidence>
<dbReference type="InterPro" id="IPR030374">
    <property type="entry name" value="PABS"/>
</dbReference>
<feature type="active site" description="Proton acceptor" evidence="4">
    <location>
        <position position="339"/>
    </location>
</feature>
<dbReference type="EC" id="2.5.1.-" evidence="8"/>
<dbReference type="Proteomes" id="UP001224775">
    <property type="component" value="Unassembled WGS sequence"/>
</dbReference>
<feature type="transmembrane region" description="Helical" evidence="6">
    <location>
        <begin position="66"/>
        <end position="85"/>
    </location>
</feature>
<dbReference type="SUPFAM" id="SSF53335">
    <property type="entry name" value="S-adenosyl-L-methionine-dependent methyltransferases"/>
    <property type="match status" value="1"/>
</dbReference>
<dbReference type="Pfam" id="PF01564">
    <property type="entry name" value="Spermine_synth"/>
    <property type="match status" value="1"/>
</dbReference>
<evidence type="ECO:0000256" key="1">
    <source>
        <dbReference type="ARBA" id="ARBA00007867"/>
    </source>
</evidence>
<evidence type="ECO:0000313" key="8">
    <source>
        <dbReference type="EMBL" id="KAK1732388.1"/>
    </source>
</evidence>
<keyword evidence="2 4" id="KW-0808">Transferase</keyword>
<dbReference type="GO" id="GO:0006596">
    <property type="term" value="P:polyamine biosynthetic process"/>
    <property type="evidence" value="ECO:0007669"/>
    <property type="project" value="UniProtKB-UniRule"/>
</dbReference>
<dbReference type="PANTHER" id="PTHR43317:SF1">
    <property type="entry name" value="THERMOSPERMINE SYNTHASE ACAULIS5"/>
    <property type="match status" value="1"/>
</dbReference>
<feature type="compositionally biased region" description="Acidic residues" evidence="5">
    <location>
        <begin position="1362"/>
        <end position="1379"/>
    </location>
</feature>
<dbReference type="Gene3D" id="3.40.50.150">
    <property type="entry name" value="Vaccinia Virus protein VP39"/>
    <property type="match status" value="1"/>
</dbReference>
<keyword evidence="6" id="KW-0472">Membrane</keyword>
<keyword evidence="9" id="KW-1185">Reference proteome</keyword>
<dbReference type="InterPro" id="IPR029063">
    <property type="entry name" value="SAM-dependent_MTases_sf"/>
</dbReference>
<keyword evidence="6" id="KW-1133">Transmembrane helix</keyword>
<sequence>MSSDQPSPPDDTASAGNDAQPSEAAAAASSHKVLTYSRSRSSRKAGGNNTLRKNDKAAKTYHAQRTILSIILAALVMAGALMSGLRIGQFIGDKYFVQGNLKIVQNQIMTVASYSNTVITDLFSINSFPSAYAESSSSSDDDDDDSSDDNGNNNPYHCLRENPDGSCRTWSNVQHFFNHMGEMETKWSTCNTDYDEDNEHSELIDSENSLYQKVFFEENLFVEDKCLWLDHTMQQCATYRPHYHEPFVHLSAAYTDVKRVVFVGGGDSMLLHEVLKYPSLEMVLGLELDQVVTRNSFEHFKTQPHFDDERVQWWFGDGAKSLTLLPREYFGTFDLVLLDLSETVMSMTVTEGLDVFGAMKLLLSPTGIMVKNDFGYFEGLSRVFDTCIQLDIQDVFYICDYELVLCGTDQVDFLNPKFDHLKGVEGSTFNVDTLVYKPQEEGRDDHWGPLTDYSKYWGEPRDCLPPGTAKKVDDESIAYAGVLMIVEAENVSNIESISELEGPLKQLGYTFITTSSQPSEKSGGMKHVIVLKEGYLLMESWPDANYCKIDIHLWGRFEKQESIRSKVLDMLGSKEGDWQSYRIVTGGVRGCHTRADDLKSTGPDLSIIGVCDEVREGSNSSKSVVLDASSDDEAVLGPIIEAGLDEIIPTIVGAANGKDAIVICGSKGSPCRAKANLEKKGYDTLTTFYSCPEKEDEMDRGKWREQLSSGGDSFPEEFDKEPEFYSEIYAGDGDKTMSFGLVHAGTSASFLRLRESLSKLDLNDHVKFSDLRRVSIRGAARFQTDYDAVTFKQDDYDQQPGLEQFYGQRAIGLQTVFQLALKDAEESLTALSISDAANAATKRMSKGVVEESFHEMGEGALYVALMPNAQVVVTWDGAGSVNVNIFTYDETVNHKSRFVSKFKASLPSMNLVLKDEFPRGYGKVINKSDKKKDRSKEEAMDVYAWADDQRERRRREFYRLLQRGRDIFTPRHIFDRCCVKWLIDGSIQHDEYGGFYDDPFDPPSGCNGGCNRDHPCITLRFDVDTKSTIAHLSHRLDPFVQCMNGLVEEGKGWPQSASEYQINGYLRANNTLLRSHDGFGSHLVKVEDAEVDASDAAQAAELEEQEANSRAAKRPRKTEEGDDGGLTVEDLSRAAMDVVMKHRLWIDLRDDPLTLFCLTQVSESFKKFADSVAAAKVKTLNLTATPLVNGMQRFGDSKFDGYDPETFDSEGFGLEDAYIVEYTKRDKISLDFKPSETGGDGGYEPTNADTAIFSWDTGKLDRYSDDEHTRDYDDASHSEYAYCGQKLRVYWHPTDSDPAKPPKNSDFYGVQKPSLGFRVAAFSLINYSTTLGRYQQPDIGIVTKSHHGVTIRFEVLESNTSETEEVDDEEEVSEYETDEEAEYGQRRVVKIVEKMGHYIQYSGKIKLVDVKVDFSVIVRLHADEVKRELDRKYSRILRERPLTTTESEYQRFVKFASRQGI</sequence>
<evidence type="ECO:0000256" key="3">
    <source>
        <dbReference type="ARBA" id="ARBA00023115"/>
    </source>
</evidence>
<dbReference type="GO" id="GO:0010487">
    <property type="term" value="F:thermospermine synthase activity"/>
    <property type="evidence" value="ECO:0007669"/>
    <property type="project" value="TreeGrafter"/>
</dbReference>
<dbReference type="PROSITE" id="PS51006">
    <property type="entry name" value="PABS_2"/>
    <property type="match status" value="1"/>
</dbReference>
<keyword evidence="6" id="KW-0812">Transmembrane</keyword>
<proteinExistence type="inferred from homology"/>
<keyword evidence="3 4" id="KW-0620">Polyamine biosynthesis</keyword>
<name>A0AAD9D446_9STRA</name>